<dbReference type="RefSeq" id="XP_025424826.1">
    <property type="nucleotide sequence ID" value="XM_025569041.1"/>
</dbReference>
<dbReference type="GO" id="GO:0005886">
    <property type="term" value="C:plasma membrane"/>
    <property type="evidence" value="ECO:0007669"/>
    <property type="project" value="TreeGrafter"/>
</dbReference>
<proteinExistence type="predicted"/>
<feature type="transmembrane region" description="Helical" evidence="3">
    <location>
        <begin position="17"/>
        <end position="34"/>
    </location>
</feature>
<dbReference type="GO" id="GO:0048731">
    <property type="term" value="P:system development"/>
    <property type="evidence" value="ECO:0007669"/>
    <property type="project" value="UniProtKB-ARBA"/>
</dbReference>
<dbReference type="GO" id="GO:0017154">
    <property type="term" value="F:semaphorin receptor activity"/>
    <property type="evidence" value="ECO:0007669"/>
    <property type="project" value="InterPro"/>
</dbReference>
<feature type="transmembrane region" description="Helical" evidence="3">
    <location>
        <begin position="1317"/>
        <end position="1341"/>
    </location>
</feature>
<keyword evidence="3" id="KW-1133">Transmembrane helix</keyword>
<name>A0A8B8GQD5_9HEMI</name>
<feature type="domain" description="IPT/TIG" evidence="5">
    <location>
        <begin position="264"/>
        <end position="355"/>
    </location>
</feature>
<accession>A0A8B8GQD5</accession>
<feature type="domain" description="IPT/TIG" evidence="5">
    <location>
        <begin position="356"/>
        <end position="444"/>
    </location>
</feature>
<keyword evidence="3" id="KW-0812">Transmembrane</keyword>
<keyword evidence="6" id="KW-1185">Reference proteome</keyword>
<dbReference type="PANTHER" id="PTHR22625">
    <property type="entry name" value="PLEXIN"/>
    <property type="match status" value="1"/>
</dbReference>
<dbReference type="Pfam" id="PF01833">
    <property type="entry name" value="TIG"/>
    <property type="match status" value="3"/>
</dbReference>
<reference evidence="7" key="1">
    <citation type="submission" date="2025-08" db="UniProtKB">
        <authorList>
            <consortium name="RefSeq"/>
        </authorList>
    </citation>
    <scope>IDENTIFICATION</scope>
    <source>
        <tissue evidence="7">Whole body</tissue>
    </source>
</reference>
<dbReference type="SMART" id="SM00429">
    <property type="entry name" value="IPT"/>
    <property type="match status" value="4"/>
</dbReference>
<feature type="domain" description="PSI" evidence="4">
    <location>
        <begin position="49"/>
        <end position="93"/>
    </location>
</feature>
<dbReference type="GO" id="GO:0048468">
    <property type="term" value="P:cell development"/>
    <property type="evidence" value="ECO:0007669"/>
    <property type="project" value="UniProtKB-ARBA"/>
</dbReference>
<dbReference type="SMART" id="SM00423">
    <property type="entry name" value="PSI"/>
    <property type="match status" value="2"/>
</dbReference>
<dbReference type="GO" id="GO:0002116">
    <property type="term" value="C:semaphorin receptor complex"/>
    <property type="evidence" value="ECO:0007669"/>
    <property type="project" value="TreeGrafter"/>
</dbReference>
<gene>
    <name evidence="7" type="primary">LOC112693811</name>
</gene>
<evidence type="ECO:0000313" key="6">
    <source>
        <dbReference type="Proteomes" id="UP000694846"/>
    </source>
</evidence>
<dbReference type="InterPro" id="IPR014756">
    <property type="entry name" value="Ig_E-set"/>
</dbReference>
<dbReference type="InterPro" id="IPR002909">
    <property type="entry name" value="IPT_dom"/>
</dbReference>
<dbReference type="Proteomes" id="UP000694846">
    <property type="component" value="Unplaced"/>
</dbReference>
<dbReference type="SUPFAM" id="SSF81296">
    <property type="entry name" value="E set domains"/>
    <property type="match status" value="3"/>
</dbReference>
<feature type="region of interest" description="Disordered" evidence="2">
    <location>
        <begin position="634"/>
        <end position="654"/>
    </location>
</feature>
<dbReference type="PANTHER" id="PTHR22625:SF70">
    <property type="entry name" value="PLEXIN A, ISOFORM A"/>
    <property type="match status" value="1"/>
</dbReference>
<evidence type="ECO:0000256" key="2">
    <source>
        <dbReference type="SAM" id="MobiDB-lite"/>
    </source>
</evidence>
<dbReference type="GeneID" id="112693811"/>
<evidence type="ECO:0000313" key="7">
    <source>
        <dbReference type="RefSeq" id="XP_025424826.1"/>
    </source>
</evidence>
<dbReference type="InterPro" id="IPR031148">
    <property type="entry name" value="Plexin"/>
</dbReference>
<feature type="domain" description="PSI" evidence="4">
    <location>
        <begin position="714"/>
        <end position="758"/>
    </location>
</feature>
<evidence type="ECO:0000259" key="5">
    <source>
        <dbReference type="SMART" id="SM00429"/>
    </source>
</evidence>
<sequence>MGGCKFQTQNIRNRRRLLYTNGIIFAIALVFGSATRCRSQGTTDTVSEDCAGFTGCSKCTQESTCSWSLETQTCMQSTDITGNLIVHIEENCPQYVVIANVSWRDSASVSEAYSFQVRVNNDLHGFLVFLNRSRPICWLDGVPLHGTVVDDTIVCGTVHKWSAGDRPPPEPRVLFNYVTFDSAVLRVDRVADSYVLLDEYCPGADRSYCVSCSWDGPGYTDFYARCAANNTCSGPFVFHERRSTHDYSVTAVRRDVDTRLQCPELAIEAVDPPSARWNSGTPVRITVGGHAILADRRAMTVTVAGRACTAPSTVDERTLACTVSLATEPGPSDGPVIVRYGAHDVVVSTFRFRFVYPEVRTVSPVCGPLKGGTLLRIGGRSLNTSTVVRVTVGPAAVECRTVDCDDQSIRCVTAPSPVATTGPVMVLFDKSLSEHVVSSTFAYTDDVPTVNVGQRYRIYRAILDGCDSFVVHGRHLSCVETAEIYYVFGESKVYSECTVEDDTRMVCRSPAISQWNPSDPDHIGFRVTAAGSILELCPGPDPSGYFWFVDSTAAKVVAAFALFGALAFYYARTKKRSANTEAARNVVVEFKAAAAVPAPKYNNLTYQNRGAGDVLIKGVRTTITIHRDRTHRKFGSQGVVRPATRSPETAVGVQQPKRNQELGKINLNTMDKNRRSKNNESNWNHFSRLLFVCAVMVCGAASCDCAATDNATIVCPAYMECTKCTKTPSCSWSLSRQTCVDPAQKADGLMVYNDENCPRYAVHKPTVYSATVTMDYAYTVNVSNDVYGFLAFLNRTNVTCYEPETGAATAAVVTKDAIVCGSTKHSNTRAMAFRFYYMAFGDRSVLLRFDNRTDNYVTFYWDTLGCRDVAEYCATCLWDGPDGHVNRYDRCSSNNPCTHEMFEYLSVRSSRDYSSVLTGPVPVRVLGCHAMGVESVTPATGSWNGGTTVRIVVRNHNVLAEHRTVTVTVDGRNCAYPKTVDNETITCVTSPTAMASPMDGVVEVSYDTVRLATAPGTFRFVYPEVTTSSPACGPLRGGTQLRIEGMSLDISRAVRVFVGRQNMSCETIARGPRHIFCMTSPMPGGRSSTGPVSVLFDKVLSLRAVNAFTYTDDEPAIDKGQQFKGIASGGTTVPVRGTRFACVESAELHVVVQTSSRHISSSCAVRNDTYMVCRSPKLDVLSASETSTVLANLFFRLEFAGRVIDLSPQSDSPGYLLYADPEFIDFETVQNRVVIGGRGLDLGYEIADVAIRFQNASGACNVTKHTQHQIACDPSTLVPRTGDHVHSGDGVVVTIGDSFEYIVKKKSTRYNVYPVKIFSIFSGIKIFLIITTVLGSILFCVKTSMGNEDDVTDIINVQYCLSEDIRKSTAT</sequence>
<feature type="domain" description="IPT/TIG" evidence="5">
    <location>
        <begin position="1022"/>
        <end position="1111"/>
    </location>
</feature>
<evidence type="ECO:0000256" key="1">
    <source>
        <dbReference type="ARBA" id="ARBA00023180"/>
    </source>
</evidence>
<dbReference type="CDD" id="cd00603">
    <property type="entry name" value="IPT_PCSR"/>
    <property type="match status" value="2"/>
</dbReference>
<organism evidence="6 7">
    <name type="scientific">Sipha flava</name>
    <name type="common">yellow sugarcane aphid</name>
    <dbReference type="NCBI Taxonomy" id="143950"/>
    <lineage>
        <taxon>Eukaryota</taxon>
        <taxon>Metazoa</taxon>
        <taxon>Ecdysozoa</taxon>
        <taxon>Arthropoda</taxon>
        <taxon>Hexapoda</taxon>
        <taxon>Insecta</taxon>
        <taxon>Pterygota</taxon>
        <taxon>Neoptera</taxon>
        <taxon>Paraneoptera</taxon>
        <taxon>Hemiptera</taxon>
        <taxon>Sternorrhyncha</taxon>
        <taxon>Aphidomorpha</taxon>
        <taxon>Aphidoidea</taxon>
        <taxon>Aphididae</taxon>
        <taxon>Sipha</taxon>
    </lineage>
</organism>
<feature type="domain" description="IPT/TIG" evidence="5">
    <location>
        <begin position="930"/>
        <end position="1021"/>
    </location>
</feature>
<keyword evidence="1" id="KW-0325">Glycoprotein</keyword>
<evidence type="ECO:0000256" key="3">
    <source>
        <dbReference type="SAM" id="Phobius"/>
    </source>
</evidence>
<dbReference type="Gene3D" id="2.60.40.10">
    <property type="entry name" value="Immunoglobulins"/>
    <property type="match status" value="4"/>
</dbReference>
<dbReference type="InterPro" id="IPR013783">
    <property type="entry name" value="Ig-like_fold"/>
</dbReference>
<dbReference type="InterPro" id="IPR016201">
    <property type="entry name" value="PSI"/>
</dbReference>
<keyword evidence="3" id="KW-0472">Membrane</keyword>
<dbReference type="GO" id="GO:0030334">
    <property type="term" value="P:regulation of cell migration"/>
    <property type="evidence" value="ECO:0007669"/>
    <property type="project" value="TreeGrafter"/>
</dbReference>
<evidence type="ECO:0000259" key="4">
    <source>
        <dbReference type="SMART" id="SM00423"/>
    </source>
</evidence>
<protein>
    <submittedName>
        <fullName evidence="7">Uncharacterized protein LOC112693811</fullName>
    </submittedName>
</protein>
<dbReference type="OrthoDB" id="9985181at2759"/>